<protein>
    <recommendedName>
        <fullName evidence="1">AAA+ ATPase domain-containing protein</fullName>
    </recommendedName>
</protein>
<dbReference type="Proteomes" id="UP001228636">
    <property type="component" value="Unassembled WGS sequence"/>
</dbReference>
<dbReference type="InterPro" id="IPR003593">
    <property type="entry name" value="AAA+_ATPase"/>
</dbReference>
<reference evidence="2 3" key="1">
    <citation type="journal article" date="2014" name="Int. J. Syst. Evol. Microbiol.">
        <title>Complete genome sequence of Corynebacterium casei LMG S-19264T (=DSM 44701T), isolated from a smear-ripened cheese.</title>
        <authorList>
            <consortium name="US DOE Joint Genome Institute (JGI-PGF)"/>
            <person name="Walter F."/>
            <person name="Albersmeier A."/>
            <person name="Kalinowski J."/>
            <person name="Ruckert C."/>
        </authorList>
    </citation>
    <scope>NUCLEOTIDE SEQUENCE [LARGE SCALE GENOMIC DNA]</scope>
    <source>
        <strain evidence="2 3">CECT 8670</strain>
    </source>
</reference>
<gene>
    <name evidence="2" type="ORF">QWY81_07490</name>
</gene>
<proteinExistence type="predicted"/>
<dbReference type="PANTHER" id="PTHR37291:SF1">
    <property type="entry name" value="TYPE IV METHYL-DIRECTED RESTRICTION ENZYME ECOKMCRB SUBUNIT"/>
    <property type="match status" value="1"/>
</dbReference>
<dbReference type="SUPFAM" id="SSF52540">
    <property type="entry name" value="P-loop containing nucleoside triphosphate hydrolases"/>
    <property type="match status" value="1"/>
</dbReference>
<dbReference type="SMART" id="SM00382">
    <property type="entry name" value="AAA"/>
    <property type="match status" value="1"/>
</dbReference>
<evidence type="ECO:0000313" key="2">
    <source>
        <dbReference type="EMBL" id="MDN3619295.1"/>
    </source>
</evidence>
<accession>A0AAJ1QWK3</accession>
<evidence type="ECO:0000313" key="3">
    <source>
        <dbReference type="Proteomes" id="UP001228636"/>
    </source>
</evidence>
<dbReference type="PANTHER" id="PTHR37291">
    <property type="entry name" value="5-METHYLCYTOSINE-SPECIFIC RESTRICTION ENZYME B"/>
    <property type="match status" value="1"/>
</dbReference>
<comment type="caution">
    <text evidence="2">The sequence shown here is derived from an EMBL/GenBank/DDBJ whole genome shotgun (WGS) entry which is preliminary data.</text>
</comment>
<organism evidence="2 3">
    <name type="scientific">Polaribacter sejongensis</name>
    <dbReference type="NCBI Taxonomy" id="985043"/>
    <lineage>
        <taxon>Bacteria</taxon>
        <taxon>Pseudomonadati</taxon>
        <taxon>Bacteroidota</taxon>
        <taxon>Flavobacteriia</taxon>
        <taxon>Flavobacteriales</taxon>
        <taxon>Flavobacteriaceae</taxon>
    </lineage>
</organism>
<dbReference type="InterPro" id="IPR052934">
    <property type="entry name" value="Methyl-DNA_Rec/Restrict_Enz"/>
</dbReference>
<dbReference type="Gene3D" id="3.40.50.300">
    <property type="entry name" value="P-loop containing nucleotide triphosphate hydrolases"/>
    <property type="match status" value="1"/>
</dbReference>
<dbReference type="EMBL" id="JAUFQH010000005">
    <property type="protein sequence ID" value="MDN3619295.1"/>
    <property type="molecule type" value="Genomic_DNA"/>
</dbReference>
<feature type="domain" description="AAA+ ATPase" evidence="1">
    <location>
        <begin position="138"/>
        <end position="306"/>
    </location>
</feature>
<dbReference type="InterPro" id="IPR027417">
    <property type="entry name" value="P-loop_NTPase"/>
</dbReference>
<dbReference type="RefSeq" id="WP_261973870.1">
    <property type="nucleotide sequence ID" value="NZ_CP103460.1"/>
</dbReference>
<dbReference type="AlphaFoldDB" id="A0AAJ1QWK3"/>
<sequence>MDIKNFTKKLSKSNIGSAGMHDRYITIPKSKVDPELFFGTPPQIINFTDSCINEVFSFPYKKEGNGEYRLSRFGDYLDKHTVNVDDEIYIEKITNGNYSIKIIKKQKDTLIDFKYDSCIAGLSFSKQLITRYISSLATKPFVLLSGLSGSGKTKLAEAFAKWICENEDQYALIPVGADWTNREPLLGYPNALKDNEYVKPDNDALDLLIRAKENEDKPYFLILDEMNLSHVERYFADFLSTMESKNFIPLHKMESEINEIPKKIKLPKNLFIVGTVNIDETTYMFSPKVLDRANTIEFRVNENDIEGFLKKPNDVDLDKIKGLGKYMASNFVDISTKKEDYQLGKNQQKEVHKFFKELQKSGAEFGYRTAFEISKLIYKLKELGLNDENDKLDIAIMQKMLPKLHGSRTKLTRTLKPLAKLCLEKVDNKFEKEYFENFDNINFKDDVNIKYKLSFEKIMRMYKNAIENGFASYAEA</sequence>
<name>A0AAJ1QWK3_9FLAO</name>
<evidence type="ECO:0000259" key="1">
    <source>
        <dbReference type="SMART" id="SM00382"/>
    </source>
</evidence>